<organism evidence="1 2">
    <name type="scientific">Marinobacter zhanjiangensis</name>
    <dbReference type="NCBI Taxonomy" id="578215"/>
    <lineage>
        <taxon>Bacteria</taxon>
        <taxon>Pseudomonadati</taxon>
        <taxon>Pseudomonadota</taxon>
        <taxon>Gammaproteobacteria</taxon>
        <taxon>Pseudomonadales</taxon>
        <taxon>Marinobacteraceae</taxon>
        <taxon>Marinobacter</taxon>
    </lineage>
</organism>
<dbReference type="EMBL" id="BMXV01000002">
    <property type="protein sequence ID" value="GGY66178.1"/>
    <property type="molecule type" value="Genomic_DNA"/>
</dbReference>
<evidence type="ECO:0000313" key="2">
    <source>
        <dbReference type="Proteomes" id="UP000601597"/>
    </source>
</evidence>
<evidence type="ECO:0000313" key="1">
    <source>
        <dbReference type="EMBL" id="GGY66178.1"/>
    </source>
</evidence>
<comment type="caution">
    <text evidence="1">The sequence shown here is derived from an EMBL/GenBank/DDBJ whole genome shotgun (WGS) entry which is preliminary data.</text>
</comment>
<sequence length="81" mass="9256">MAFRLLLLRKTLKHCPGLVDHYIHELSEDECLKHFSVVRLGIELILDQKIEERARQRKLEEASKAINMTLGSMGQNNTGPA</sequence>
<gene>
    <name evidence="1" type="ORF">GCM10007071_11210</name>
</gene>
<name>A0ABQ3ATD0_9GAMM</name>
<dbReference type="Proteomes" id="UP000601597">
    <property type="component" value="Unassembled WGS sequence"/>
</dbReference>
<proteinExistence type="predicted"/>
<keyword evidence="2" id="KW-1185">Reference proteome</keyword>
<accession>A0ABQ3ATD0</accession>
<reference evidence="2" key="1">
    <citation type="journal article" date="2019" name="Int. J. Syst. Evol. Microbiol.">
        <title>The Global Catalogue of Microorganisms (GCM) 10K type strain sequencing project: providing services to taxonomists for standard genome sequencing and annotation.</title>
        <authorList>
            <consortium name="The Broad Institute Genomics Platform"/>
            <consortium name="The Broad Institute Genome Sequencing Center for Infectious Disease"/>
            <person name="Wu L."/>
            <person name="Ma J."/>
        </authorList>
    </citation>
    <scope>NUCLEOTIDE SEQUENCE [LARGE SCALE GENOMIC DNA]</scope>
    <source>
        <strain evidence="2">KCTC 22280</strain>
    </source>
</reference>
<protein>
    <submittedName>
        <fullName evidence="1">Uncharacterized protein</fullName>
    </submittedName>
</protein>